<dbReference type="InterPro" id="IPR023753">
    <property type="entry name" value="FAD/NAD-binding_dom"/>
</dbReference>
<dbReference type="EMBL" id="KZ988416">
    <property type="protein sequence ID" value="RKP12243.1"/>
    <property type="molecule type" value="Genomic_DNA"/>
</dbReference>
<evidence type="ECO:0000256" key="3">
    <source>
        <dbReference type="ARBA" id="ARBA00022630"/>
    </source>
</evidence>
<dbReference type="InterPro" id="IPR045024">
    <property type="entry name" value="NDH-2"/>
</dbReference>
<protein>
    <recommendedName>
        <fullName evidence="9">EF-hand domain-containing protein</fullName>
    </recommendedName>
</protein>
<dbReference type="PROSITE" id="PS50222">
    <property type="entry name" value="EF_HAND_2"/>
    <property type="match status" value="2"/>
</dbReference>
<sequence length="503" mass="56120">SLDKDAYDITVISPTNYFLFTPLLPSTTVGTLEMRSLVEPIRSVCRRKNARFLQCEAQELDLENKEIIAKDDQGRTYHQPYDRLIIAVGSQSMTFGVPGLEHCNKLKTITDARETRARVIDCFERASLPTTTPKEKEKLLSFVICGGGPTGVEFAAELYDFLVDDLPGYFPSISRDEVQVSIIQSGDHILNTYDKEISSYTEQHFSRSHINVITNHRVRAVAEDHIVYARKPTKDDPNPEEKILPFGMCMWTTGIAMTPFTKHLKEQLGGAQKNARALETDSRLRVAGVPDGSVYALGDCSTIMNPKLVRGIVEYFEEADTNHDGVLDHDEFAHLSQALIRRFPHTEMHLSKAGEIFRMYDKDGTGSIDLDEFRVLLSDIDQRSTTLPATAQVAAQQGKYLAKKLNTLAAHSLGMPGNAGDGGSVPYDEALARFHYSHLGSLAYVGGTAVADFGDGFLVKGLFGAKYLWRGVYWSEQVSFRTRALLALDWTKELLFGRDSSRF</sequence>
<evidence type="ECO:0000256" key="5">
    <source>
        <dbReference type="ARBA" id="ARBA00022837"/>
    </source>
</evidence>
<reference evidence="11" key="1">
    <citation type="journal article" date="2018" name="Nat. Microbiol.">
        <title>Leveraging single-cell genomics to expand the fungal tree of life.</title>
        <authorList>
            <person name="Ahrendt S.R."/>
            <person name="Quandt C.A."/>
            <person name="Ciobanu D."/>
            <person name="Clum A."/>
            <person name="Salamov A."/>
            <person name="Andreopoulos B."/>
            <person name="Cheng J.F."/>
            <person name="Woyke T."/>
            <person name="Pelin A."/>
            <person name="Henrissat B."/>
            <person name="Reynolds N.K."/>
            <person name="Benny G.L."/>
            <person name="Smith M.E."/>
            <person name="James T.Y."/>
            <person name="Grigoriev I.V."/>
        </authorList>
    </citation>
    <scope>NUCLEOTIDE SEQUENCE [LARGE SCALE GENOMIC DNA]</scope>
</reference>
<evidence type="ECO:0000259" key="9">
    <source>
        <dbReference type="PROSITE" id="PS50222"/>
    </source>
</evidence>
<evidence type="ECO:0000256" key="8">
    <source>
        <dbReference type="ARBA" id="ARBA00023027"/>
    </source>
</evidence>
<dbReference type="InterPro" id="IPR054585">
    <property type="entry name" value="NDH2-like_C"/>
</dbReference>
<dbReference type="Gene3D" id="3.50.50.100">
    <property type="match status" value="2"/>
</dbReference>
<name>A0A4P9Y0G4_9FUNG</name>
<dbReference type="GO" id="GO:0003954">
    <property type="term" value="F:NADH dehydrogenase activity"/>
    <property type="evidence" value="ECO:0007669"/>
    <property type="project" value="InterPro"/>
</dbReference>
<dbReference type="InterPro" id="IPR036188">
    <property type="entry name" value="FAD/NAD-bd_sf"/>
</dbReference>
<keyword evidence="8" id="KW-0520">NAD</keyword>
<dbReference type="SUPFAM" id="SSF47473">
    <property type="entry name" value="EF-hand"/>
    <property type="match status" value="1"/>
</dbReference>
<evidence type="ECO:0000256" key="7">
    <source>
        <dbReference type="ARBA" id="ARBA00023002"/>
    </source>
</evidence>
<organism evidence="10 11">
    <name type="scientific">Piptocephalis cylindrospora</name>
    <dbReference type="NCBI Taxonomy" id="1907219"/>
    <lineage>
        <taxon>Eukaryota</taxon>
        <taxon>Fungi</taxon>
        <taxon>Fungi incertae sedis</taxon>
        <taxon>Zoopagomycota</taxon>
        <taxon>Zoopagomycotina</taxon>
        <taxon>Zoopagomycetes</taxon>
        <taxon>Zoopagales</taxon>
        <taxon>Piptocephalidaceae</taxon>
        <taxon>Piptocephalis</taxon>
    </lineage>
</organism>
<dbReference type="GO" id="GO:0005509">
    <property type="term" value="F:calcium ion binding"/>
    <property type="evidence" value="ECO:0007669"/>
    <property type="project" value="InterPro"/>
</dbReference>
<evidence type="ECO:0000256" key="4">
    <source>
        <dbReference type="ARBA" id="ARBA00022827"/>
    </source>
</evidence>
<evidence type="ECO:0000313" key="10">
    <source>
        <dbReference type="EMBL" id="RKP12243.1"/>
    </source>
</evidence>
<feature type="non-terminal residue" evidence="10">
    <location>
        <position position="1"/>
    </location>
</feature>
<proteinExistence type="inferred from homology"/>
<dbReference type="SMART" id="SM00054">
    <property type="entry name" value="EFh"/>
    <property type="match status" value="2"/>
</dbReference>
<evidence type="ECO:0000313" key="11">
    <source>
        <dbReference type="Proteomes" id="UP000267251"/>
    </source>
</evidence>
<dbReference type="PANTHER" id="PTHR43706:SF50">
    <property type="entry name" value="NADH DEHYDROGENASE (UBIQUINONE)-RELATED"/>
    <property type="match status" value="1"/>
</dbReference>
<dbReference type="InterPro" id="IPR002048">
    <property type="entry name" value="EF_hand_dom"/>
</dbReference>
<dbReference type="AlphaFoldDB" id="A0A4P9Y0G4"/>
<dbReference type="InterPro" id="IPR018247">
    <property type="entry name" value="EF_Hand_1_Ca_BS"/>
</dbReference>
<dbReference type="Pfam" id="PF13499">
    <property type="entry name" value="EF-hand_7"/>
    <property type="match status" value="1"/>
</dbReference>
<dbReference type="Pfam" id="PF22366">
    <property type="entry name" value="NDH2_C"/>
    <property type="match status" value="1"/>
</dbReference>
<dbReference type="Pfam" id="PF07992">
    <property type="entry name" value="Pyr_redox_2"/>
    <property type="match status" value="1"/>
</dbReference>
<dbReference type="Proteomes" id="UP000267251">
    <property type="component" value="Unassembled WGS sequence"/>
</dbReference>
<evidence type="ECO:0000256" key="2">
    <source>
        <dbReference type="ARBA" id="ARBA00005272"/>
    </source>
</evidence>
<dbReference type="CDD" id="cd00051">
    <property type="entry name" value="EFh"/>
    <property type="match status" value="1"/>
</dbReference>
<evidence type="ECO:0000256" key="6">
    <source>
        <dbReference type="ARBA" id="ARBA00022946"/>
    </source>
</evidence>
<dbReference type="PROSITE" id="PS00018">
    <property type="entry name" value="EF_HAND_1"/>
    <property type="match status" value="2"/>
</dbReference>
<feature type="domain" description="EF-hand" evidence="9">
    <location>
        <begin position="348"/>
        <end position="383"/>
    </location>
</feature>
<evidence type="ECO:0000256" key="1">
    <source>
        <dbReference type="ARBA" id="ARBA00004137"/>
    </source>
</evidence>
<dbReference type="OrthoDB" id="3244603at2759"/>
<keyword evidence="5" id="KW-0106">Calcium</keyword>
<accession>A0A4P9Y0G4</accession>
<gene>
    <name evidence="10" type="ORF">BJ684DRAFT_11782</name>
</gene>
<dbReference type="InterPro" id="IPR011992">
    <property type="entry name" value="EF-hand-dom_pair"/>
</dbReference>
<dbReference type="PANTHER" id="PTHR43706">
    <property type="entry name" value="NADH DEHYDROGENASE"/>
    <property type="match status" value="1"/>
</dbReference>
<keyword evidence="11" id="KW-1185">Reference proteome</keyword>
<dbReference type="GO" id="GO:0005743">
    <property type="term" value="C:mitochondrial inner membrane"/>
    <property type="evidence" value="ECO:0007669"/>
    <property type="project" value="UniProtKB-SubCell"/>
</dbReference>
<comment type="subcellular location">
    <subcellularLocation>
        <location evidence="1">Mitochondrion inner membrane</location>
        <topology evidence="1">Peripheral membrane protein</topology>
        <orientation evidence="1">Intermembrane side</orientation>
    </subcellularLocation>
</comment>
<keyword evidence="7" id="KW-0560">Oxidoreductase</keyword>
<dbReference type="SUPFAM" id="SSF51905">
    <property type="entry name" value="FAD/NAD(P)-binding domain"/>
    <property type="match status" value="2"/>
</dbReference>
<keyword evidence="4" id="KW-0274">FAD</keyword>
<feature type="domain" description="EF-hand" evidence="9">
    <location>
        <begin position="307"/>
        <end position="342"/>
    </location>
</feature>
<keyword evidence="3" id="KW-0285">Flavoprotein</keyword>
<keyword evidence="6" id="KW-0809">Transit peptide</keyword>
<dbReference type="PRINTS" id="PR00368">
    <property type="entry name" value="FADPNR"/>
</dbReference>
<comment type="similarity">
    <text evidence="2">Belongs to the NADH dehydrogenase family.</text>
</comment>